<keyword evidence="5 8" id="KW-0812">Transmembrane</keyword>
<dbReference type="PANTHER" id="PTHR31611:SF0">
    <property type="entry name" value="HIGH-AFFINITY NICKEL TRANSPORT PROTEIN NIC1"/>
    <property type="match status" value="1"/>
</dbReference>
<evidence type="ECO:0000313" key="10">
    <source>
        <dbReference type="Proteomes" id="UP001189813"/>
    </source>
</evidence>
<comment type="similarity">
    <text evidence="2 8">Belongs to the NiCoT transporter (TC 2.A.52) family.</text>
</comment>
<dbReference type="InterPro" id="IPR004688">
    <property type="entry name" value="Ni/Co_transpt"/>
</dbReference>
<organism evidence="9 10">
    <name type="scientific">Ralstonia psammae</name>
    <dbReference type="NCBI Taxonomy" id="3058598"/>
    <lineage>
        <taxon>Bacteria</taxon>
        <taxon>Pseudomonadati</taxon>
        <taxon>Pseudomonadota</taxon>
        <taxon>Betaproteobacteria</taxon>
        <taxon>Burkholderiales</taxon>
        <taxon>Burkholderiaceae</taxon>
        <taxon>Ralstonia</taxon>
    </lineage>
</organism>
<keyword evidence="3 8" id="KW-0813">Transport</keyword>
<reference evidence="9 10" key="1">
    <citation type="submission" date="2023-07" db="EMBL/GenBank/DDBJ databases">
        <authorList>
            <person name="Peeters C."/>
        </authorList>
    </citation>
    <scope>NUCLEOTIDE SEQUENCE [LARGE SCALE GENOMIC DNA]</scope>
    <source>
        <strain evidence="9 10">LMG 19083</strain>
    </source>
</reference>
<dbReference type="EMBL" id="CATZBU010000022">
    <property type="protein sequence ID" value="CAJ0808934.1"/>
    <property type="molecule type" value="Genomic_DNA"/>
</dbReference>
<evidence type="ECO:0000256" key="5">
    <source>
        <dbReference type="ARBA" id="ARBA00022692"/>
    </source>
</evidence>
<accession>A0ABM9JYX6</accession>
<keyword evidence="10" id="KW-1185">Reference proteome</keyword>
<evidence type="ECO:0000256" key="7">
    <source>
        <dbReference type="ARBA" id="ARBA00023136"/>
    </source>
</evidence>
<feature type="transmembrane region" description="Helical" evidence="8">
    <location>
        <begin position="201"/>
        <end position="223"/>
    </location>
</feature>
<evidence type="ECO:0000256" key="4">
    <source>
        <dbReference type="ARBA" id="ARBA00022596"/>
    </source>
</evidence>
<evidence type="ECO:0000256" key="6">
    <source>
        <dbReference type="ARBA" id="ARBA00022989"/>
    </source>
</evidence>
<dbReference type="InterPro" id="IPR011541">
    <property type="entry name" value="Ni/Co_transpt_high_affinity"/>
</dbReference>
<feature type="transmembrane region" description="Helical" evidence="8">
    <location>
        <begin position="50"/>
        <end position="68"/>
    </location>
</feature>
<proteinExistence type="inferred from homology"/>
<keyword evidence="4" id="KW-0533">Nickel</keyword>
<keyword evidence="6 8" id="KW-1133">Transmembrane helix</keyword>
<feature type="transmembrane region" description="Helical" evidence="8">
    <location>
        <begin position="25"/>
        <end position="44"/>
    </location>
</feature>
<evidence type="ECO:0000313" key="9">
    <source>
        <dbReference type="EMBL" id="CAJ0808934.1"/>
    </source>
</evidence>
<gene>
    <name evidence="9" type="primary">hoxN</name>
    <name evidence="9" type="ORF">LMG19083_04803</name>
</gene>
<evidence type="ECO:0000256" key="3">
    <source>
        <dbReference type="ARBA" id="ARBA00022448"/>
    </source>
</evidence>
<dbReference type="Pfam" id="PF03824">
    <property type="entry name" value="NicO"/>
    <property type="match status" value="1"/>
</dbReference>
<evidence type="ECO:0000256" key="2">
    <source>
        <dbReference type="ARBA" id="ARBA00010892"/>
    </source>
</evidence>
<feature type="transmembrane region" description="Helical" evidence="8">
    <location>
        <begin position="324"/>
        <end position="343"/>
    </location>
</feature>
<dbReference type="NCBIfam" id="TIGR00802">
    <property type="entry name" value="nico"/>
    <property type="match status" value="1"/>
</dbReference>
<comment type="subcellular location">
    <subcellularLocation>
        <location evidence="8">Cell membrane</location>
        <topology evidence="8">Multi-pass membrane protein</topology>
    </subcellularLocation>
    <subcellularLocation>
        <location evidence="1">Endomembrane system</location>
        <topology evidence="1">Multi-pass membrane protein</topology>
    </subcellularLocation>
</comment>
<sequence>MHFAKGLLMASPLAHRPAAPRRTPVSLLLALIAINVLVWAWAIVAFAGQPALLGTALLAYLFGLRHAVDADHIAAIDNVVRKLVQQGQRPFSVGFFFSTGHSTLIALAVFVLVASSSAMESRLGVFKEAGAGFSTAISALFLLAIAMTNLFILSGVWKQFVRIRNGEPVCAEDMDMLMAGNGVLARLFRPMFRLVTKSWHMFPLGFLFGLGFDTATEIGLFSLSAAQPHQGVPFLSVMVFPALFTAGMALVDTVDSILMVGAYGWAFINPMRKIWYNFTITLTSALMALVIGTIEALGLLASRLNLTEGPWVWVFRLNERLAEFGYVAIGLLVLSWAVSAGIYKWKGYDSLPASTLEGSPQ</sequence>
<name>A0ABM9JYX6_9RALS</name>
<dbReference type="Proteomes" id="UP001189813">
    <property type="component" value="Unassembled WGS sequence"/>
</dbReference>
<feature type="transmembrane region" description="Helical" evidence="8">
    <location>
        <begin position="133"/>
        <end position="157"/>
    </location>
</feature>
<evidence type="ECO:0000256" key="1">
    <source>
        <dbReference type="ARBA" id="ARBA00004127"/>
    </source>
</evidence>
<protein>
    <recommendedName>
        <fullName evidence="8">Nickel/cobalt efflux system</fullName>
    </recommendedName>
</protein>
<keyword evidence="7 8" id="KW-0472">Membrane</keyword>
<evidence type="ECO:0000256" key="8">
    <source>
        <dbReference type="RuleBase" id="RU362101"/>
    </source>
</evidence>
<dbReference type="PANTHER" id="PTHR31611">
    <property type="entry name" value="HIGH-AFFINITY NICKEL TRANSPORT PROTEIN NIC1"/>
    <property type="match status" value="1"/>
</dbReference>
<comment type="caution">
    <text evidence="9">The sequence shown here is derived from an EMBL/GenBank/DDBJ whole genome shotgun (WGS) entry which is preliminary data.</text>
</comment>
<feature type="transmembrane region" description="Helical" evidence="8">
    <location>
        <begin position="280"/>
        <end position="304"/>
    </location>
</feature>
<feature type="transmembrane region" description="Helical" evidence="8">
    <location>
        <begin position="91"/>
        <end position="113"/>
    </location>
</feature>